<sequence length="1143" mass="128841">MMQSCTSTSMRITKALTVMKLWVISSSHGVTLSFFKRLIWYIAIKYSNLTVLVIPCLIMQCMLAVVWSSAMAYCERRITSVYEKGCTLFYGDGSQDVYDGCVMAVPAPDAIKILGNEATYDEMRILGAFHDIFLHYDKNFMPQNPAAWSAWNFLGNTNNEACLTYWLDILQNVNETSRPLFVTLNPPHLPKSVLLKWSKAHLVPSVAATKASLEFDILQGKRGIWFSLAYHGDGSHEDGLKAGMVTAHALLGRSFTLLRYQKQMVPSWIEAAARVFVIRFLKHFISAGSLTLLEDGGESLTFEGSDNRCAWKTKLRVHNPKFYLKLAIEADLGLADAFINGDISVDDKNEGLMKLFMSNEMFSLFLDETMTYSCAIFKCENEDLKVAQLRKLHLLIDKARVEEHHELLDIGCGWGSLAIEAVKKTGCRYTGITLAEEQLKLAEQRVKEAGLQDRIRFLLCDYRHLPSTHKYDRIISCGMLEHVGHEYFEVFFRQCESLLADNGVLVVQTISIPDELYDETIRCSDFLREYIFPGGCLPSLSKITSAMSAASRLCVEHVENIGVHYAQTLSKIRSLGFDDKFLRVWEYYFDYCAAGFVTRILGDYQVTFPHMTELFDSLGIDAEASDVSFSVSLDRGLGYEWGSRNGLSDIFLHHDKSFMPRNPAAWSAWNFLNGRGGEAFLTYWLTVLQVSYLLPYQMNISETSVPFLATVNPPHPPKNILLKWSTGHLIPSVASAKASCELSMLQGKRRICFSEAYHGNGSYEDELKAGMIAAHAILGRSFTVLRNSTQVVSSWTEAAARSYVIRFLKHFISAGCLILLEEGGAALTFEGSDERCKRKSTLRVHNPKFYWKVAAESDLGLAGAFIGGDVSVVDKNEGLMSFFMVILANLYLYPPDSEVEKRSRGSEGGWRPLLFTASIASVKYFYRHLSRRNTIAQARGNIAQHYNLIEGHIVMRLMQARVEEHHELLEIGCGWGGFAIEVVKKTGCRYTGITLSEEQLKFAEQKVKEAGLEERMRFLLCDYRALPATQKYDRIISCEMIEHVGNEYYEEFFRQCEFVLADNGVLVIQTSSVPDQRHNAHVRSSSFLKEYVFPGGCLPSLSRIASAMTAASGLWTFMSYQVNSQAPSLSSKSYNLIYVHMFT</sequence>
<reference evidence="2" key="1">
    <citation type="submission" date="2022-04" db="EMBL/GenBank/DDBJ databases">
        <title>Carnegiea gigantea Genome sequencing and assembly v2.</title>
        <authorList>
            <person name="Copetti D."/>
            <person name="Sanderson M.J."/>
            <person name="Burquez A."/>
            <person name="Wojciechowski M.F."/>
        </authorList>
    </citation>
    <scope>NUCLEOTIDE SEQUENCE</scope>
    <source>
        <strain evidence="2">SGP5-SGP5p</strain>
        <tissue evidence="2">Aerial part</tissue>
    </source>
</reference>
<feature type="transmembrane region" description="Helical" evidence="1">
    <location>
        <begin position="49"/>
        <end position="74"/>
    </location>
</feature>
<dbReference type="PANTHER" id="PTHR43675:SF30">
    <property type="entry name" value="CYCLOPROPANE-FATTY-ACYL-PHOSPHOLIPID SYNTHASE"/>
    <property type="match status" value="1"/>
</dbReference>
<protein>
    <recommendedName>
        <fullName evidence="4">Cyclopropane-fatty-acyl-phospholipid synthase</fullName>
    </recommendedName>
</protein>
<dbReference type="AlphaFoldDB" id="A0A9Q1K134"/>
<proteinExistence type="predicted"/>
<keyword evidence="1" id="KW-0472">Membrane</keyword>
<keyword evidence="1" id="KW-0812">Transmembrane</keyword>
<accession>A0A9Q1K134</accession>
<dbReference type="OrthoDB" id="5977668at2759"/>
<dbReference type="SUPFAM" id="SSF53335">
    <property type="entry name" value="S-adenosyl-L-methionine-dependent methyltransferases"/>
    <property type="match status" value="2"/>
</dbReference>
<dbReference type="InterPro" id="IPR029063">
    <property type="entry name" value="SAM-dependent_MTases_sf"/>
</dbReference>
<dbReference type="EMBL" id="JAKOGI010000448">
    <property type="protein sequence ID" value="KAJ8434854.1"/>
    <property type="molecule type" value="Genomic_DNA"/>
</dbReference>
<dbReference type="Proteomes" id="UP001153076">
    <property type="component" value="Unassembled WGS sequence"/>
</dbReference>
<name>A0A9Q1K134_9CARY</name>
<organism evidence="2 3">
    <name type="scientific">Carnegiea gigantea</name>
    <dbReference type="NCBI Taxonomy" id="171969"/>
    <lineage>
        <taxon>Eukaryota</taxon>
        <taxon>Viridiplantae</taxon>
        <taxon>Streptophyta</taxon>
        <taxon>Embryophyta</taxon>
        <taxon>Tracheophyta</taxon>
        <taxon>Spermatophyta</taxon>
        <taxon>Magnoliopsida</taxon>
        <taxon>eudicotyledons</taxon>
        <taxon>Gunneridae</taxon>
        <taxon>Pentapetalae</taxon>
        <taxon>Caryophyllales</taxon>
        <taxon>Cactineae</taxon>
        <taxon>Cactaceae</taxon>
        <taxon>Cactoideae</taxon>
        <taxon>Echinocereeae</taxon>
        <taxon>Carnegiea</taxon>
    </lineage>
</organism>
<comment type="caution">
    <text evidence="2">The sequence shown here is derived from an EMBL/GenBank/DDBJ whole genome shotgun (WGS) entry which is preliminary data.</text>
</comment>
<dbReference type="PANTHER" id="PTHR43675">
    <property type="entry name" value="ARSENITE METHYLTRANSFERASE"/>
    <property type="match status" value="1"/>
</dbReference>
<evidence type="ECO:0000313" key="3">
    <source>
        <dbReference type="Proteomes" id="UP001153076"/>
    </source>
</evidence>
<dbReference type="CDD" id="cd02440">
    <property type="entry name" value="AdoMet_MTases"/>
    <property type="match status" value="2"/>
</dbReference>
<dbReference type="Gene3D" id="3.40.50.150">
    <property type="entry name" value="Vaccinia Virus protein VP39"/>
    <property type="match status" value="2"/>
</dbReference>
<keyword evidence="3" id="KW-1185">Reference proteome</keyword>
<evidence type="ECO:0000313" key="2">
    <source>
        <dbReference type="EMBL" id="KAJ8434854.1"/>
    </source>
</evidence>
<evidence type="ECO:0008006" key="4">
    <source>
        <dbReference type="Google" id="ProtNLM"/>
    </source>
</evidence>
<evidence type="ECO:0000256" key="1">
    <source>
        <dbReference type="SAM" id="Phobius"/>
    </source>
</evidence>
<dbReference type="Pfam" id="PF02353">
    <property type="entry name" value="CMAS"/>
    <property type="match status" value="2"/>
</dbReference>
<dbReference type="GO" id="GO:0008168">
    <property type="term" value="F:methyltransferase activity"/>
    <property type="evidence" value="ECO:0007669"/>
    <property type="project" value="TreeGrafter"/>
</dbReference>
<keyword evidence="1" id="KW-1133">Transmembrane helix</keyword>
<gene>
    <name evidence="2" type="ORF">Cgig2_022133</name>
</gene>
<dbReference type="InterPro" id="IPR026669">
    <property type="entry name" value="Arsenite_MeTrfase-like"/>
</dbReference>